<comment type="caution">
    <text evidence="2">The sequence shown here is derived from an EMBL/GenBank/DDBJ whole genome shotgun (WGS) entry which is preliminary data.</text>
</comment>
<reference evidence="2 3" key="1">
    <citation type="journal article" date="2020" name="Mol. Biol. Evol.">
        <title>Distinct Expression and Methylation Patterns for Genes with Different Fates following a Single Whole-Genome Duplication in Flowering Plants.</title>
        <authorList>
            <person name="Shi T."/>
            <person name="Rahmani R.S."/>
            <person name="Gugger P.F."/>
            <person name="Wang M."/>
            <person name="Li H."/>
            <person name="Zhang Y."/>
            <person name="Li Z."/>
            <person name="Wang Q."/>
            <person name="Van de Peer Y."/>
            <person name="Marchal K."/>
            <person name="Chen J."/>
        </authorList>
    </citation>
    <scope>NUCLEOTIDE SEQUENCE [LARGE SCALE GENOMIC DNA]</scope>
    <source>
        <tissue evidence="2">Leaf</tissue>
    </source>
</reference>
<feature type="compositionally biased region" description="Basic residues" evidence="1">
    <location>
        <begin position="1"/>
        <end position="11"/>
    </location>
</feature>
<keyword evidence="3" id="KW-1185">Reference proteome</keyword>
<dbReference type="Proteomes" id="UP000607653">
    <property type="component" value="Unassembled WGS sequence"/>
</dbReference>
<proteinExistence type="predicted"/>
<feature type="compositionally biased region" description="Basic and acidic residues" evidence="1">
    <location>
        <begin position="12"/>
        <end position="32"/>
    </location>
</feature>
<sequence>MKNKAKERKQRRVGEPVKEITQTKKGRPSDRSQRFVNGFIASLPGSFCSII</sequence>
<evidence type="ECO:0000313" key="3">
    <source>
        <dbReference type="Proteomes" id="UP000607653"/>
    </source>
</evidence>
<dbReference type="AlphaFoldDB" id="A0A823A0I4"/>
<name>A0A823A0I4_NELNU</name>
<evidence type="ECO:0000313" key="2">
    <source>
        <dbReference type="EMBL" id="DAD48556.1"/>
    </source>
</evidence>
<feature type="region of interest" description="Disordered" evidence="1">
    <location>
        <begin position="1"/>
        <end position="32"/>
    </location>
</feature>
<protein>
    <submittedName>
        <fullName evidence="2">Uncharacterized protein</fullName>
    </submittedName>
</protein>
<organism evidence="2 3">
    <name type="scientific">Nelumbo nucifera</name>
    <name type="common">Sacred lotus</name>
    <dbReference type="NCBI Taxonomy" id="4432"/>
    <lineage>
        <taxon>Eukaryota</taxon>
        <taxon>Viridiplantae</taxon>
        <taxon>Streptophyta</taxon>
        <taxon>Embryophyta</taxon>
        <taxon>Tracheophyta</taxon>
        <taxon>Spermatophyta</taxon>
        <taxon>Magnoliopsida</taxon>
        <taxon>Proteales</taxon>
        <taxon>Nelumbonaceae</taxon>
        <taxon>Nelumbo</taxon>
    </lineage>
</organism>
<accession>A0A823A0I4</accession>
<dbReference type="EMBL" id="DUZY01000008">
    <property type="protein sequence ID" value="DAD48556.1"/>
    <property type="molecule type" value="Genomic_DNA"/>
</dbReference>
<evidence type="ECO:0000256" key="1">
    <source>
        <dbReference type="SAM" id="MobiDB-lite"/>
    </source>
</evidence>
<gene>
    <name evidence="2" type="ORF">HUJ06_018493</name>
</gene>